<dbReference type="InterPro" id="IPR020904">
    <property type="entry name" value="Sc_DH/Rdtase_CS"/>
</dbReference>
<dbReference type="PANTHER" id="PTHR43639">
    <property type="entry name" value="OXIDOREDUCTASE, SHORT-CHAIN DEHYDROGENASE/REDUCTASE FAMILY (AFU_ORTHOLOGUE AFUA_5G02870)"/>
    <property type="match status" value="1"/>
</dbReference>
<dbReference type="InterPro" id="IPR057326">
    <property type="entry name" value="KR_dom"/>
</dbReference>
<organism evidence="5 6">
    <name type="scientific">Nocardiopsis alba (strain ATCC BAA-2165 / BE74)</name>
    <dbReference type="NCBI Taxonomy" id="1205910"/>
    <lineage>
        <taxon>Bacteria</taxon>
        <taxon>Bacillati</taxon>
        <taxon>Actinomycetota</taxon>
        <taxon>Actinomycetes</taxon>
        <taxon>Streptosporangiales</taxon>
        <taxon>Nocardiopsidaceae</taxon>
        <taxon>Nocardiopsis</taxon>
    </lineage>
</organism>
<keyword evidence="2" id="KW-0560">Oxidoreductase</keyword>
<protein>
    <submittedName>
        <fullName evidence="5">Short chain dehydrogenase family protein</fullName>
    </submittedName>
</protein>
<name>J7L5L8_NOCAA</name>
<reference evidence="5 6" key="1">
    <citation type="journal article" date="2012" name="J. Bacteriol.">
        <title>Whole-Genome Sequence of Nocardiopsis alba Strain ATCC BAA-2165, Associated with Honeybees.</title>
        <authorList>
            <person name="Qiao J."/>
            <person name="Chen L."/>
            <person name="Li Y."/>
            <person name="Wang J."/>
            <person name="Zhang W."/>
            <person name="Chen S."/>
        </authorList>
    </citation>
    <scope>NUCLEOTIDE SEQUENCE [LARGE SCALE GENOMIC DNA]</scope>
    <source>
        <strain evidence="6">ATCC BAA-2165 / BE74</strain>
    </source>
</reference>
<dbReference type="Gene3D" id="3.40.50.720">
    <property type="entry name" value="NAD(P)-binding Rossmann-like Domain"/>
    <property type="match status" value="1"/>
</dbReference>
<dbReference type="STRING" id="1205910.B005_5279"/>
<dbReference type="eggNOG" id="COG1028">
    <property type="taxonomic scope" value="Bacteria"/>
</dbReference>
<gene>
    <name evidence="5" type="ordered locus">B005_5279</name>
</gene>
<feature type="domain" description="Ketoreductase" evidence="4">
    <location>
        <begin position="435"/>
        <end position="618"/>
    </location>
</feature>
<accession>J7L5L8</accession>
<dbReference type="GO" id="GO:0016491">
    <property type="term" value="F:oxidoreductase activity"/>
    <property type="evidence" value="ECO:0007669"/>
    <property type="project" value="UniProtKB-KW"/>
</dbReference>
<dbReference type="PROSITE" id="PS00061">
    <property type="entry name" value="ADH_SHORT"/>
    <property type="match status" value="1"/>
</dbReference>
<dbReference type="InterPro" id="IPR036291">
    <property type="entry name" value="NAD(P)-bd_dom_sf"/>
</dbReference>
<dbReference type="InterPro" id="IPR002347">
    <property type="entry name" value="SDR_fam"/>
</dbReference>
<evidence type="ECO:0000256" key="2">
    <source>
        <dbReference type="ARBA" id="ARBA00023002"/>
    </source>
</evidence>
<reference evidence="6" key="2">
    <citation type="submission" date="2012-08" db="EMBL/GenBank/DDBJ databases">
        <title>Whole-genome sequence of Nocardiopsis alba strain ATCC BAA-2165 associated with honeybees.</title>
        <authorList>
            <person name="Qiao J."/>
            <person name="Chen L."/>
            <person name="Li Y."/>
            <person name="Wang J."/>
            <person name="Zhang W."/>
            <person name="Chen S."/>
        </authorList>
    </citation>
    <scope>NUCLEOTIDE SEQUENCE [LARGE SCALE GENOMIC DNA]</scope>
    <source>
        <strain evidence="6">ATCC BAA-2165 / BE74</strain>
    </source>
</reference>
<dbReference type="PRINTS" id="PR00081">
    <property type="entry name" value="GDHRDH"/>
</dbReference>
<comment type="similarity">
    <text evidence="1">Belongs to the short-chain dehydrogenases/reductases (SDR) family.</text>
</comment>
<dbReference type="PATRIC" id="fig|1205910.3.peg.4992"/>
<dbReference type="FunFam" id="3.40.50.720:FF:000084">
    <property type="entry name" value="Short-chain dehydrogenase reductase"/>
    <property type="match status" value="1"/>
</dbReference>
<evidence type="ECO:0000256" key="3">
    <source>
        <dbReference type="SAM" id="MobiDB-lite"/>
    </source>
</evidence>
<dbReference type="SMART" id="SM00822">
    <property type="entry name" value="PKS_KR"/>
    <property type="match status" value="1"/>
</dbReference>
<dbReference type="KEGG" id="nal:B005_5279"/>
<evidence type="ECO:0000313" key="5">
    <source>
        <dbReference type="EMBL" id="AFR08948.1"/>
    </source>
</evidence>
<dbReference type="Proteomes" id="UP000003779">
    <property type="component" value="Chromosome"/>
</dbReference>
<proteinExistence type="inferred from homology"/>
<dbReference type="CDD" id="cd05233">
    <property type="entry name" value="SDR_c"/>
    <property type="match status" value="1"/>
</dbReference>
<dbReference type="SUPFAM" id="SSF51735">
    <property type="entry name" value="NAD(P)-binding Rossmann-fold domains"/>
    <property type="match status" value="1"/>
</dbReference>
<dbReference type="Pfam" id="PF13561">
    <property type="entry name" value="adh_short_C2"/>
    <property type="match status" value="1"/>
</dbReference>
<sequence>MTDRLISAISDCLDWARAARNPAPVETEALVLLLGVHRDRGAPDPADWTLDDVLEVAEAIRRRERPPHGFRDTWLSWCDHLVSTGRLISTESPRRLRALIETVDLDPIDPTTPVEEPAFEVAAPLLDRLGHGEVDADPIRPHLPAPPRDLDALAEDCPLLCRAARLADWVAPYRLLRPGTEHDALNDDDVVEAAETLDVAPEEIGPVFGVARAAGLLRTTYLHILPGSAARAWSRRRPGAAADSWADALFTMTALPGPAPFLLLGELFLTGRARSIADLAHIGAGEDDPAGHVHRSLEALSRLGAVEETAPGRYRITALGDHCVDRRLRVSGIDLPRIPPVSDLTAGELLDLAARGPSFEPWTPAPGPTRCWRWSPRARSPRTPRSSAEPSRPRPAVPPQAAGPLSRARLRTPRHPGLGWYAFPFALVERPPMNRSVLITGAARGLGRAIALAFAQAGDRVAVHYGSSRSEAEELLGLLPGKDHTLIEADLRDPDAPPALVATAVERLGGVDVLVNNAAVNLPHPVADTSFEEWSRVWRETVDVNILGAAHLSHQVARNMIERGVRGRIVNIGSRGAFKGEPDHPAYGASKAALHSLGQSLAVSLAPHGIAVASIAPGFIATERVAHRITDEVLAQSPFGRVATPEEIAAAVLHLASPEAEWASGSVLDLNGASYLH</sequence>
<evidence type="ECO:0000313" key="6">
    <source>
        <dbReference type="Proteomes" id="UP000003779"/>
    </source>
</evidence>
<feature type="region of interest" description="Disordered" evidence="3">
    <location>
        <begin position="358"/>
        <end position="411"/>
    </location>
</feature>
<dbReference type="PRINTS" id="PR00080">
    <property type="entry name" value="SDRFAMILY"/>
</dbReference>
<evidence type="ECO:0000256" key="1">
    <source>
        <dbReference type="ARBA" id="ARBA00006484"/>
    </source>
</evidence>
<dbReference type="EMBL" id="CP003788">
    <property type="protein sequence ID" value="AFR08948.1"/>
    <property type="molecule type" value="Genomic_DNA"/>
</dbReference>
<dbReference type="HOGENOM" id="CLU_405882_0_0_11"/>
<dbReference type="AlphaFoldDB" id="J7L5L8"/>
<dbReference type="PANTHER" id="PTHR43639:SF1">
    <property type="entry name" value="SHORT-CHAIN DEHYDROGENASE_REDUCTASE FAMILY PROTEIN"/>
    <property type="match status" value="1"/>
</dbReference>
<evidence type="ECO:0000259" key="4">
    <source>
        <dbReference type="SMART" id="SM00822"/>
    </source>
</evidence>
<feature type="compositionally biased region" description="Low complexity" evidence="3">
    <location>
        <begin position="373"/>
        <end position="390"/>
    </location>
</feature>